<evidence type="ECO:0000256" key="2">
    <source>
        <dbReference type="ARBA" id="ARBA00022989"/>
    </source>
</evidence>
<evidence type="ECO:0000259" key="5">
    <source>
        <dbReference type="PROSITE" id="PS51503"/>
    </source>
</evidence>
<keyword evidence="1 4" id="KW-0812">Transmembrane</keyword>
<dbReference type="PATRIC" id="fig|1458461.3.peg.1032"/>
<gene>
    <name evidence="6" type="ORF">BN1012_Phect1032</name>
</gene>
<dbReference type="Proteomes" id="UP000032160">
    <property type="component" value="Chromosome I"/>
</dbReference>
<dbReference type="Gene3D" id="6.10.140.1320">
    <property type="match status" value="1"/>
</dbReference>
<sequence>MAIFDYIIPIALAAVALVLVAGLLNMWRAGSAEQASRSQMLMRWRVILQFVAILIIIAAFWFQGFRP</sequence>
<organism evidence="6 7">
    <name type="scientific">Candidatus Phaeomarinibacter ectocarpi</name>
    <dbReference type="NCBI Taxonomy" id="1458461"/>
    <lineage>
        <taxon>Bacteria</taxon>
        <taxon>Pseudomonadati</taxon>
        <taxon>Pseudomonadota</taxon>
        <taxon>Alphaproteobacteria</taxon>
        <taxon>Hyphomicrobiales</taxon>
        <taxon>Parvibaculaceae</taxon>
        <taxon>Candidatus Phaeomarinibacter</taxon>
    </lineage>
</organism>
<feature type="transmembrane region" description="Helical" evidence="4">
    <location>
        <begin position="6"/>
        <end position="25"/>
    </location>
</feature>
<feature type="domain" description="HIG1" evidence="5">
    <location>
        <begin position="1"/>
        <end position="67"/>
    </location>
</feature>
<dbReference type="AlphaFoldDB" id="X5MMJ0"/>
<name>X5MMJ0_9HYPH</name>
<proteinExistence type="predicted"/>
<reference evidence="6 7" key="1">
    <citation type="journal article" date="2014" name="Front. Genet.">
        <title>Genome and metabolic network of "Candidatus Phaeomarinobacter ectocarpi" Ec32, a new candidate genus of Alphaproteobacteria frequently associated with brown algae.</title>
        <authorList>
            <person name="Dittami S.M."/>
            <person name="Barbeyron T."/>
            <person name="Boyen C."/>
            <person name="Cambefort J."/>
            <person name="Collet G."/>
            <person name="Delage L."/>
            <person name="Gobet A."/>
            <person name="Groisillier A."/>
            <person name="Leblanc C."/>
            <person name="Michel G."/>
            <person name="Scornet D."/>
            <person name="Siegel A."/>
            <person name="Tapia J.E."/>
            <person name="Tonon T."/>
        </authorList>
    </citation>
    <scope>NUCLEOTIDE SEQUENCE [LARGE SCALE GENOMIC DNA]</scope>
    <source>
        <strain evidence="6 7">Ec32</strain>
    </source>
</reference>
<accession>X5MMJ0</accession>
<dbReference type="Pfam" id="PF04588">
    <property type="entry name" value="HIG_1_N"/>
    <property type="match status" value="1"/>
</dbReference>
<evidence type="ECO:0000256" key="4">
    <source>
        <dbReference type="SAM" id="Phobius"/>
    </source>
</evidence>
<dbReference type="EMBL" id="HG966617">
    <property type="protein sequence ID" value="CDO59246.1"/>
    <property type="molecule type" value="Genomic_DNA"/>
</dbReference>
<dbReference type="NCBIfam" id="NF033233">
    <property type="entry name" value="twin_helix"/>
    <property type="match status" value="1"/>
</dbReference>
<keyword evidence="3 4" id="KW-0472">Membrane</keyword>
<evidence type="ECO:0000256" key="3">
    <source>
        <dbReference type="ARBA" id="ARBA00023136"/>
    </source>
</evidence>
<dbReference type="HOGENOM" id="CLU_186083_2_0_5"/>
<keyword evidence="7" id="KW-1185">Reference proteome</keyword>
<evidence type="ECO:0000256" key="1">
    <source>
        <dbReference type="ARBA" id="ARBA00022692"/>
    </source>
</evidence>
<dbReference type="InterPro" id="IPR007667">
    <property type="entry name" value="Hypoxia_induced_domain"/>
</dbReference>
<dbReference type="OrthoDB" id="7951376at2"/>
<dbReference type="RefSeq" id="WP_043949957.1">
    <property type="nucleotide sequence ID" value="NZ_HG966617.1"/>
</dbReference>
<dbReference type="PROSITE" id="PS51503">
    <property type="entry name" value="HIG1"/>
    <property type="match status" value="1"/>
</dbReference>
<feature type="transmembrane region" description="Helical" evidence="4">
    <location>
        <begin position="46"/>
        <end position="64"/>
    </location>
</feature>
<evidence type="ECO:0000313" key="7">
    <source>
        <dbReference type="Proteomes" id="UP000032160"/>
    </source>
</evidence>
<dbReference type="STRING" id="1458461.BN1012_Phect1032"/>
<dbReference type="KEGG" id="pect:BN1012_Phect1032"/>
<protein>
    <recommendedName>
        <fullName evidence="5">HIG1 domain-containing protein</fullName>
    </recommendedName>
</protein>
<keyword evidence="2 4" id="KW-1133">Transmembrane helix</keyword>
<evidence type="ECO:0000313" key="6">
    <source>
        <dbReference type="EMBL" id="CDO59246.1"/>
    </source>
</evidence>